<comment type="caution">
    <text evidence="1">The sequence shown here is derived from an EMBL/GenBank/DDBJ whole genome shotgun (WGS) entry which is preliminary data.</text>
</comment>
<sequence>MSFLSDGRKSAHSVSLCARAINFYIVLFPVAPQKGPKPFETICWTPSTCVGRIAAADKYRLSTLGSNPGSSFELSSIMGHLWDMMDFLDRLIRT</sequence>
<evidence type="ECO:0000313" key="1">
    <source>
        <dbReference type="EMBL" id="GFY72381.1"/>
    </source>
</evidence>
<name>A0A8X7CLT0_9ARAC</name>
<keyword evidence="2" id="KW-1185">Reference proteome</keyword>
<dbReference type="Proteomes" id="UP000886998">
    <property type="component" value="Unassembled WGS sequence"/>
</dbReference>
<protein>
    <submittedName>
        <fullName evidence="1">Uncharacterized protein</fullName>
    </submittedName>
</protein>
<proteinExistence type="predicted"/>
<dbReference type="AlphaFoldDB" id="A0A8X7CLT0"/>
<organism evidence="1 2">
    <name type="scientific">Trichonephila inaurata madagascariensis</name>
    <dbReference type="NCBI Taxonomy" id="2747483"/>
    <lineage>
        <taxon>Eukaryota</taxon>
        <taxon>Metazoa</taxon>
        <taxon>Ecdysozoa</taxon>
        <taxon>Arthropoda</taxon>
        <taxon>Chelicerata</taxon>
        <taxon>Arachnida</taxon>
        <taxon>Araneae</taxon>
        <taxon>Araneomorphae</taxon>
        <taxon>Entelegynae</taxon>
        <taxon>Araneoidea</taxon>
        <taxon>Nephilidae</taxon>
        <taxon>Trichonephila</taxon>
        <taxon>Trichonephila inaurata</taxon>
    </lineage>
</organism>
<reference evidence="1" key="1">
    <citation type="submission" date="2020-08" db="EMBL/GenBank/DDBJ databases">
        <title>Multicomponent nature underlies the extraordinary mechanical properties of spider dragline silk.</title>
        <authorList>
            <person name="Kono N."/>
            <person name="Nakamura H."/>
            <person name="Mori M."/>
            <person name="Yoshida Y."/>
            <person name="Ohtoshi R."/>
            <person name="Malay A.D."/>
            <person name="Moran D.A.P."/>
            <person name="Tomita M."/>
            <person name="Numata K."/>
            <person name="Arakawa K."/>
        </authorList>
    </citation>
    <scope>NUCLEOTIDE SEQUENCE</scope>
</reference>
<evidence type="ECO:0000313" key="2">
    <source>
        <dbReference type="Proteomes" id="UP000886998"/>
    </source>
</evidence>
<gene>
    <name evidence="1" type="ORF">TNIN_64461</name>
</gene>
<accession>A0A8X7CLT0</accession>
<dbReference type="EMBL" id="BMAV01019409">
    <property type="protein sequence ID" value="GFY72381.1"/>
    <property type="molecule type" value="Genomic_DNA"/>
</dbReference>